<dbReference type="CDD" id="cd00812">
    <property type="entry name" value="LeuRS_core"/>
    <property type="match status" value="1"/>
</dbReference>
<dbReference type="GO" id="GO:0005829">
    <property type="term" value="C:cytosol"/>
    <property type="evidence" value="ECO:0007669"/>
    <property type="project" value="TreeGrafter"/>
</dbReference>
<dbReference type="Gene3D" id="1.10.730.10">
    <property type="entry name" value="Isoleucyl-tRNA Synthetase, Domain 1"/>
    <property type="match status" value="1"/>
</dbReference>
<dbReference type="FunFam" id="3.40.50.620:FF:000003">
    <property type="entry name" value="Leucine--tRNA ligase"/>
    <property type="match status" value="1"/>
</dbReference>
<keyword evidence="5 9" id="KW-0067">ATP-binding</keyword>
<keyword evidence="7 9" id="KW-0030">Aminoacyl-tRNA synthetase</keyword>
<dbReference type="InterPro" id="IPR013155">
    <property type="entry name" value="M/V/L/I-tRNA-synth_anticd-bd"/>
</dbReference>
<evidence type="ECO:0000259" key="14">
    <source>
        <dbReference type="Pfam" id="PF13603"/>
    </source>
</evidence>
<feature type="short sequence motif" description="'HIGH' region" evidence="9">
    <location>
        <begin position="42"/>
        <end position="52"/>
    </location>
</feature>
<dbReference type="PANTHER" id="PTHR43740">
    <property type="entry name" value="LEUCYL-TRNA SYNTHETASE"/>
    <property type="match status" value="1"/>
</dbReference>
<dbReference type="SUPFAM" id="SSF47323">
    <property type="entry name" value="Anticodon-binding domain of a subclass of class I aminoacyl-tRNA synthetases"/>
    <property type="match status" value="1"/>
</dbReference>
<evidence type="ECO:0000256" key="2">
    <source>
        <dbReference type="ARBA" id="ARBA00022490"/>
    </source>
</evidence>
<feature type="short sequence motif" description="'KMSKS' region" evidence="9">
    <location>
        <begin position="619"/>
        <end position="623"/>
    </location>
</feature>
<keyword evidence="2 9" id="KW-0963">Cytoplasm</keyword>
<evidence type="ECO:0000256" key="8">
    <source>
        <dbReference type="ARBA" id="ARBA00047469"/>
    </source>
</evidence>
<organism evidence="15 16">
    <name type="scientific">Shimwellia blattae (strain ATCC 29907 / DSM 4481 / JCM 1650 / NBRC 105725 / CDC 9005-74)</name>
    <name type="common">Escherichia blattae</name>
    <dbReference type="NCBI Taxonomy" id="630626"/>
    <lineage>
        <taxon>Bacteria</taxon>
        <taxon>Pseudomonadati</taxon>
        <taxon>Pseudomonadota</taxon>
        <taxon>Gammaproteobacteria</taxon>
        <taxon>Enterobacterales</taxon>
        <taxon>Enterobacteriaceae</taxon>
        <taxon>Shimwellia</taxon>
    </lineage>
</organism>
<dbReference type="FunFam" id="2.20.28.290:FF:000001">
    <property type="entry name" value="Leucine--tRNA ligase"/>
    <property type="match status" value="1"/>
</dbReference>
<evidence type="ECO:0000256" key="9">
    <source>
        <dbReference type="HAMAP-Rule" id="MF_00049"/>
    </source>
</evidence>
<comment type="catalytic activity">
    <reaction evidence="8 9">
        <text>tRNA(Leu) + L-leucine + ATP = L-leucyl-tRNA(Leu) + AMP + diphosphate</text>
        <dbReference type="Rhea" id="RHEA:11688"/>
        <dbReference type="Rhea" id="RHEA-COMP:9613"/>
        <dbReference type="Rhea" id="RHEA-COMP:9622"/>
        <dbReference type="ChEBI" id="CHEBI:30616"/>
        <dbReference type="ChEBI" id="CHEBI:33019"/>
        <dbReference type="ChEBI" id="CHEBI:57427"/>
        <dbReference type="ChEBI" id="CHEBI:78442"/>
        <dbReference type="ChEBI" id="CHEBI:78494"/>
        <dbReference type="ChEBI" id="CHEBI:456215"/>
        <dbReference type="EC" id="6.1.1.4"/>
    </reaction>
</comment>
<dbReference type="FunFam" id="1.10.730.10:FF:000002">
    <property type="entry name" value="Leucine--tRNA ligase"/>
    <property type="match status" value="2"/>
</dbReference>
<dbReference type="InterPro" id="IPR025709">
    <property type="entry name" value="Leu_tRNA-synth_edit"/>
</dbReference>
<dbReference type="InterPro" id="IPR009008">
    <property type="entry name" value="Val/Leu/Ile-tRNA-synth_edit"/>
</dbReference>
<dbReference type="GO" id="GO:0006429">
    <property type="term" value="P:leucyl-tRNA aminoacylation"/>
    <property type="evidence" value="ECO:0007669"/>
    <property type="project" value="UniProtKB-UniRule"/>
</dbReference>
<evidence type="ECO:0000256" key="5">
    <source>
        <dbReference type="ARBA" id="ARBA00022840"/>
    </source>
</evidence>
<evidence type="ECO:0000259" key="11">
    <source>
        <dbReference type="Pfam" id="PF00133"/>
    </source>
</evidence>
<comment type="subcellular location">
    <subcellularLocation>
        <location evidence="9">Cytoplasm</location>
    </subcellularLocation>
</comment>
<dbReference type="PRINTS" id="PR00985">
    <property type="entry name" value="TRNASYNTHLEU"/>
</dbReference>
<dbReference type="STRING" id="630626.EBL_c27220"/>
<dbReference type="OrthoDB" id="9810365at2"/>
<dbReference type="EC" id="6.1.1.4" evidence="9"/>
<dbReference type="NCBIfam" id="TIGR00396">
    <property type="entry name" value="leuS_bact"/>
    <property type="match status" value="1"/>
</dbReference>
<dbReference type="InterPro" id="IPR015413">
    <property type="entry name" value="Methionyl/Leucyl_tRNA_Synth"/>
</dbReference>
<dbReference type="FunFam" id="3.10.20.590:FF:000001">
    <property type="entry name" value="Leucine--tRNA ligase"/>
    <property type="match status" value="1"/>
</dbReference>
<dbReference type="eggNOG" id="COG0495">
    <property type="taxonomic scope" value="Bacteria"/>
</dbReference>
<dbReference type="GO" id="GO:0005524">
    <property type="term" value="F:ATP binding"/>
    <property type="evidence" value="ECO:0007669"/>
    <property type="project" value="UniProtKB-UniRule"/>
</dbReference>
<evidence type="ECO:0000256" key="3">
    <source>
        <dbReference type="ARBA" id="ARBA00022598"/>
    </source>
</evidence>
<dbReference type="InterPro" id="IPR001412">
    <property type="entry name" value="aa-tRNA-synth_I_CS"/>
</dbReference>
<dbReference type="Pfam" id="PF08264">
    <property type="entry name" value="Anticodon_1"/>
    <property type="match status" value="1"/>
</dbReference>
<dbReference type="HAMAP" id="MF_00049_B">
    <property type="entry name" value="Leu_tRNA_synth_B"/>
    <property type="match status" value="1"/>
</dbReference>
<dbReference type="InterPro" id="IPR002302">
    <property type="entry name" value="Leu-tRNA-ligase"/>
</dbReference>
<proteinExistence type="inferred from homology"/>
<dbReference type="RefSeq" id="WP_002439218.1">
    <property type="nucleotide sequence ID" value="NC_017910.1"/>
</dbReference>
<evidence type="ECO:0000256" key="10">
    <source>
        <dbReference type="RuleBase" id="RU363035"/>
    </source>
</evidence>
<comment type="similarity">
    <text evidence="1 9 10">Belongs to the class-I aminoacyl-tRNA synthetase family.</text>
</comment>
<evidence type="ECO:0000256" key="7">
    <source>
        <dbReference type="ARBA" id="ARBA00023146"/>
    </source>
</evidence>
<sequence>MQEQYRPEEIESHVQQQWEEKRTFEVKEDESKEKYYCLSMLPYPSGRLHMGHVRNYTIGDVVARYQRMLGKNVLQPIGWDAFGLPAEGAAVKNNTAPAPWTYANIEYMKNQLKMLGFGYDWSREIATCKPEYYRWEQKFFTELYKKGLVYKKTSAVNWCPNDKTVLANEQVIDGCCWRCDTKVERKEIPQWFIKITDYAEELLNDLDKLDHWPDQVKTMQRNWIGRSEGVEITFDVKDSDQKLTVYTTRPDTFMGATYLAVAAGHPLAQQAAAGNPQLAAFVEECRNTKVAEADMATMEKKGIATGYYAIHPLTGEAIPVWAANFVLMEYGTGAVMAVPGHDQRDYEFATKYHLPVKAVILAADGTAPDLSSQAMTEKGVLFNSGEFDGLDFTAGFNAIADKLASMGVGERKVNYRLRDWGVSRQRYWGAPIPMVTLEDGTVIPTPDDQLPVILPEDVVMDGITSPIKADPEWAKTTVNGMPALRETDTFDTFMESSWYYARYTCPQYDKGMLDSDAANYWLPVDIYIGGIEHAIMHLLYFRFFHKLMRDAGMVNSDEPAKQLLCQGMVLADAFYYTGVNGERNWVSPVDAITDRDEKGRITAARDAAGHELVYAGMSKMSKSKNNGIDPQVMVERYGADTVRLFMMFASPADMTLEWQESGVEGANRFLKRVWKLVYEHTAKGAAAALDVAALSEDQKALRRDVHKTIAKVTDDIGRRQTFNTAIAAIMELMNKLARAPQDSEQDRALMNEALLAVVRMLYPFTPHVCFTMWQALAGNGDIDNAPWPQADDSAMVEDSVLVVVQVNGKVRGKITVAADATEEQVRELAGQEHLVAKHLEGKTIRKVIYVAGKLLNLVVG</sequence>
<dbReference type="InterPro" id="IPR014729">
    <property type="entry name" value="Rossmann-like_a/b/a_fold"/>
</dbReference>
<feature type="domain" description="Aminoacyl-tRNA synthetase class Ia" evidence="11">
    <location>
        <begin position="417"/>
        <end position="572"/>
    </location>
</feature>
<dbReference type="FunFam" id="3.40.50.620:FF:000124">
    <property type="entry name" value="Leucine--tRNA ligase"/>
    <property type="match status" value="1"/>
</dbReference>
<evidence type="ECO:0000256" key="6">
    <source>
        <dbReference type="ARBA" id="ARBA00022917"/>
    </source>
</evidence>
<keyword evidence="16" id="KW-1185">Reference proteome</keyword>
<dbReference type="Pfam" id="PF13603">
    <property type="entry name" value="tRNA-synt_1_2"/>
    <property type="match status" value="1"/>
</dbReference>
<reference evidence="15 16" key="1">
    <citation type="journal article" date="2012" name="J. Bacteriol.">
        <title>Complete genome sequence of the B12-producing Shimwellia blattae strain DSM 4481, isolated from a cockroach.</title>
        <authorList>
            <person name="Brzuszkiewicz E."/>
            <person name="Waschkowitz T."/>
            <person name="Wiezer A."/>
            <person name="Daniel R."/>
        </authorList>
    </citation>
    <scope>NUCLEOTIDE SEQUENCE [LARGE SCALE GENOMIC DNA]</scope>
    <source>
        <strain evidence="16">ATCC 29907 / DSM 4481 / JCM 1650 / NBRC 105725 / CDC 9005-74</strain>
    </source>
</reference>
<dbReference type="Pfam" id="PF00133">
    <property type="entry name" value="tRNA-synt_1"/>
    <property type="match status" value="2"/>
</dbReference>
<dbReference type="InterPro" id="IPR002300">
    <property type="entry name" value="aa-tRNA-synth_Ia"/>
</dbReference>
<gene>
    <name evidence="9 15" type="primary">leuS</name>
    <name evidence="15" type="ordered locus">EBL_c27220</name>
</gene>
<evidence type="ECO:0000256" key="1">
    <source>
        <dbReference type="ARBA" id="ARBA00005594"/>
    </source>
</evidence>
<dbReference type="SUPFAM" id="SSF52374">
    <property type="entry name" value="Nucleotidylyl transferase"/>
    <property type="match status" value="1"/>
</dbReference>
<dbReference type="EMBL" id="CP001560">
    <property type="protein sequence ID" value="AFJ47793.1"/>
    <property type="molecule type" value="Genomic_DNA"/>
</dbReference>
<feature type="binding site" evidence="9">
    <location>
        <position position="622"/>
    </location>
    <ligand>
        <name>ATP</name>
        <dbReference type="ChEBI" id="CHEBI:30616"/>
    </ligand>
</feature>
<feature type="domain" description="Aminoacyl-tRNA synthetase class Ia" evidence="11">
    <location>
        <begin position="618"/>
        <end position="652"/>
    </location>
</feature>
<evidence type="ECO:0000259" key="12">
    <source>
        <dbReference type="Pfam" id="PF08264"/>
    </source>
</evidence>
<protein>
    <recommendedName>
        <fullName evidence="9">Leucine--tRNA ligase</fullName>
        <ecNumber evidence="9">6.1.1.4</ecNumber>
    </recommendedName>
    <alternativeName>
        <fullName evidence="9">Leucyl-tRNA synthetase</fullName>
        <shortName evidence="9">LeuRS</shortName>
    </alternativeName>
</protein>
<feature type="domain" description="Leucyl-tRNA synthetase editing" evidence="14">
    <location>
        <begin position="221"/>
        <end position="403"/>
    </location>
</feature>
<keyword evidence="4 9" id="KW-0547">Nucleotide-binding</keyword>
<dbReference type="GO" id="GO:0004823">
    <property type="term" value="F:leucine-tRNA ligase activity"/>
    <property type="evidence" value="ECO:0007669"/>
    <property type="project" value="UniProtKB-UniRule"/>
</dbReference>
<dbReference type="AlphaFoldDB" id="I2BB89"/>
<dbReference type="Gene3D" id="2.20.28.290">
    <property type="match status" value="1"/>
</dbReference>
<dbReference type="PROSITE" id="PS00178">
    <property type="entry name" value="AA_TRNA_LIGASE_I"/>
    <property type="match status" value="1"/>
</dbReference>
<dbReference type="FunFam" id="3.90.740.10:FF:000012">
    <property type="entry name" value="Leucine--tRNA ligase"/>
    <property type="match status" value="1"/>
</dbReference>
<evidence type="ECO:0000259" key="13">
    <source>
        <dbReference type="Pfam" id="PF09334"/>
    </source>
</evidence>
<accession>K6UPA3</accession>
<dbReference type="GO" id="GO:0002161">
    <property type="term" value="F:aminoacyl-tRNA deacylase activity"/>
    <property type="evidence" value="ECO:0007669"/>
    <property type="project" value="InterPro"/>
</dbReference>
<dbReference type="InterPro" id="IPR009080">
    <property type="entry name" value="tRNAsynth_Ia_anticodon-bd"/>
</dbReference>
<dbReference type="PATRIC" id="fig|630626.3.peg.2637"/>
<dbReference type="Gene3D" id="3.40.50.620">
    <property type="entry name" value="HUPs"/>
    <property type="match status" value="2"/>
</dbReference>
<dbReference type="HOGENOM" id="CLU_004427_0_0_6"/>
<keyword evidence="6 9" id="KW-0648">Protein biosynthesis</keyword>
<evidence type="ECO:0000313" key="16">
    <source>
        <dbReference type="Proteomes" id="UP000001955"/>
    </source>
</evidence>
<feature type="domain" description="Methionyl/Leucyl tRNA synthetase" evidence="13">
    <location>
        <begin position="39"/>
        <end position="183"/>
    </location>
</feature>
<accession>I2BB89</accession>
<dbReference type="PANTHER" id="PTHR43740:SF2">
    <property type="entry name" value="LEUCINE--TRNA LIGASE, MITOCHONDRIAL"/>
    <property type="match status" value="1"/>
</dbReference>
<dbReference type="KEGG" id="ebt:EBL_c27220"/>
<evidence type="ECO:0000313" key="15">
    <source>
        <dbReference type="EMBL" id="AFJ47793.1"/>
    </source>
</evidence>
<keyword evidence="3 9" id="KW-0436">Ligase</keyword>
<dbReference type="Gene3D" id="3.10.20.590">
    <property type="match status" value="1"/>
</dbReference>
<dbReference type="Pfam" id="PF09334">
    <property type="entry name" value="tRNA-synt_1g"/>
    <property type="match status" value="1"/>
</dbReference>
<dbReference type="CDD" id="cd07958">
    <property type="entry name" value="Anticodon_Ia_Leu_BEm"/>
    <property type="match status" value="1"/>
</dbReference>
<dbReference type="Gene3D" id="3.90.740.10">
    <property type="entry name" value="Valyl/Leucyl/Isoleucyl-tRNA synthetase, editing domain"/>
    <property type="match status" value="1"/>
</dbReference>
<name>I2BB89_SHIBC</name>
<dbReference type="Proteomes" id="UP000001955">
    <property type="component" value="Chromosome"/>
</dbReference>
<feature type="domain" description="Methionyl/Valyl/Leucyl/Isoleucyl-tRNA synthetase anticodon-binding" evidence="12">
    <location>
        <begin position="699"/>
        <end position="822"/>
    </location>
</feature>
<evidence type="ECO:0000256" key="4">
    <source>
        <dbReference type="ARBA" id="ARBA00022741"/>
    </source>
</evidence>
<dbReference type="SUPFAM" id="SSF50677">
    <property type="entry name" value="ValRS/IleRS/LeuRS editing domain"/>
    <property type="match status" value="1"/>
</dbReference>